<evidence type="ECO:0000313" key="11">
    <source>
        <dbReference type="Proteomes" id="UP000431092"/>
    </source>
</evidence>
<sequence length="274" mass="29641">MPSPLTRRDALRLGLGLGLGTVALTSSVTAPAHADVSGPKAATGSFASRYRGGQETVWEVLYPPGFTPGDRLPVMITLHGKGGNHTTPEGLRFLEHAETLRAEGLRPFACVGVDGGDTWWHDRADGTDSAAMVAYELAPILSGLGLDLTRPALYGLSMGGMGAVWLASRLGPNRLSSLTIASTPFPATWDRFSGSYDSPADFAVHDIRRHWASLRGLPIRVDIGDQDPFLQENLALRPLADPQPEFHVSPGGHDWDFWGRVALEQMRFISRHLD</sequence>
<accession>A0A6I3IRT8</accession>
<evidence type="ECO:0000256" key="5">
    <source>
        <dbReference type="ARBA" id="ARBA00022679"/>
    </source>
</evidence>
<keyword evidence="9" id="KW-0732">Signal</keyword>
<keyword evidence="6" id="KW-0012">Acyltransferase</keyword>
<evidence type="ECO:0000256" key="2">
    <source>
        <dbReference type="ARBA" id="ARBA00005874"/>
    </source>
</evidence>
<dbReference type="GO" id="GO:0050348">
    <property type="term" value="F:trehalose O-mycolyltransferase activity"/>
    <property type="evidence" value="ECO:0007669"/>
    <property type="project" value="UniProtKB-EC"/>
</dbReference>
<evidence type="ECO:0000256" key="3">
    <source>
        <dbReference type="ARBA" id="ARBA00012820"/>
    </source>
</evidence>
<evidence type="ECO:0000256" key="1">
    <source>
        <dbReference type="ARBA" id="ARBA00000697"/>
    </source>
</evidence>
<dbReference type="EC" id="2.3.1.20" evidence="4"/>
<keyword evidence="11" id="KW-1185">Reference proteome</keyword>
<protein>
    <recommendedName>
        <fullName evidence="7">Acyl-CoA:diacylglycerol acyltransferase</fullName>
        <ecNumber evidence="3">2.3.1.122</ecNumber>
        <ecNumber evidence="4">2.3.1.20</ecNumber>
    </recommendedName>
</protein>
<feature type="chain" id="PRO_5026275187" description="Acyl-CoA:diacylglycerol acyltransferase" evidence="9">
    <location>
        <begin position="35"/>
        <end position="274"/>
    </location>
</feature>
<evidence type="ECO:0000256" key="9">
    <source>
        <dbReference type="SAM" id="SignalP"/>
    </source>
</evidence>
<dbReference type="InterPro" id="IPR029058">
    <property type="entry name" value="AB_hydrolase_fold"/>
</dbReference>
<dbReference type="InterPro" id="IPR006311">
    <property type="entry name" value="TAT_signal"/>
</dbReference>
<keyword evidence="10" id="KW-0378">Hydrolase</keyword>
<dbReference type="GO" id="GO:0016787">
    <property type="term" value="F:hydrolase activity"/>
    <property type="evidence" value="ECO:0007669"/>
    <property type="project" value="UniProtKB-KW"/>
</dbReference>
<dbReference type="Pfam" id="PF00756">
    <property type="entry name" value="Esterase"/>
    <property type="match status" value="1"/>
</dbReference>
<dbReference type="SUPFAM" id="SSF53474">
    <property type="entry name" value="alpha/beta-Hydrolases"/>
    <property type="match status" value="1"/>
</dbReference>
<evidence type="ECO:0000313" key="10">
    <source>
        <dbReference type="EMBL" id="MTB72650.1"/>
    </source>
</evidence>
<dbReference type="PROSITE" id="PS51318">
    <property type="entry name" value="TAT"/>
    <property type="match status" value="1"/>
</dbReference>
<reference evidence="10 11" key="1">
    <citation type="submission" date="2019-11" db="EMBL/GenBank/DDBJ databases">
        <title>Whole genome sequencing identifies a novel species of the genus Arsenicicoccus isolated from human blood.</title>
        <authorList>
            <person name="Jeong J.H."/>
            <person name="Kweon O.J."/>
            <person name="Kim H.R."/>
            <person name="Kim T.-H."/>
            <person name="Ha S.-M."/>
            <person name="Lee M.-K."/>
        </authorList>
    </citation>
    <scope>NUCLEOTIDE SEQUENCE [LARGE SCALE GENOMIC DNA]</scope>
    <source>
        <strain evidence="10 11">MKL-02</strain>
    </source>
</reference>
<proteinExistence type="inferred from homology"/>
<keyword evidence="5" id="KW-0808">Transferase</keyword>
<dbReference type="InterPro" id="IPR050583">
    <property type="entry name" value="Mycobacterial_A85_antigen"/>
</dbReference>
<evidence type="ECO:0000256" key="8">
    <source>
        <dbReference type="ARBA" id="ARBA00048109"/>
    </source>
</evidence>
<dbReference type="RefSeq" id="WP_154593905.1">
    <property type="nucleotide sequence ID" value="NZ_WLVL01000039.1"/>
</dbReference>
<dbReference type="PANTHER" id="PTHR48098:SF1">
    <property type="entry name" value="DIACYLGLYCEROL ACYLTRANSFERASE_MYCOLYLTRANSFERASE AG85A"/>
    <property type="match status" value="1"/>
</dbReference>
<dbReference type="AlphaFoldDB" id="A0A6I3IRT8"/>
<dbReference type="EMBL" id="WLVL01000039">
    <property type="protein sequence ID" value="MTB72650.1"/>
    <property type="molecule type" value="Genomic_DNA"/>
</dbReference>
<evidence type="ECO:0000256" key="6">
    <source>
        <dbReference type="ARBA" id="ARBA00023315"/>
    </source>
</evidence>
<comment type="caution">
    <text evidence="10">The sequence shown here is derived from an EMBL/GenBank/DDBJ whole genome shotgun (WGS) entry which is preliminary data.</text>
</comment>
<evidence type="ECO:0000256" key="4">
    <source>
        <dbReference type="ARBA" id="ARBA00013244"/>
    </source>
</evidence>
<dbReference type="Gene3D" id="3.40.50.1820">
    <property type="entry name" value="alpha/beta hydrolase"/>
    <property type="match status" value="1"/>
</dbReference>
<organism evidence="10 11">
    <name type="scientific">Arsenicicoccus cauae</name>
    <dbReference type="NCBI Taxonomy" id="2663847"/>
    <lineage>
        <taxon>Bacteria</taxon>
        <taxon>Bacillati</taxon>
        <taxon>Actinomycetota</taxon>
        <taxon>Actinomycetes</taxon>
        <taxon>Micrococcales</taxon>
        <taxon>Intrasporangiaceae</taxon>
        <taxon>Arsenicicoccus</taxon>
    </lineage>
</organism>
<dbReference type="InterPro" id="IPR000801">
    <property type="entry name" value="Esterase-like"/>
</dbReference>
<dbReference type="PANTHER" id="PTHR48098">
    <property type="entry name" value="ENTEROCHELIN ESTERASE-RELATED"/>
    <property type="match status" value="1"/>
</dbReference>
<dbReference type="GO" id="GO:0004144">
    <property type="term" value="F:diacylglycerol O-acyltransferase activity"/>
    <property type="evidence" value="ECO:0007669"/>
    <property type="project" value="UniProtKB-EC"/>
</dbReference>
<feature type="signal peptide" evidence="9">
    <location>
        <begin position="1"/>
        <end position="34"/>
    </location>
</feature>
<name>A0A6I3IRT8_9MICO</name>
<evidence type="ECO:0000256" key="7">
    <source>
        <dbReference type="ARBA" id="ARBA00032572"/>
    </source>
</evidence>
<dbReference type="Proteomes" id="UP000431092">
    <property type="component" value="Unassembled WGS sequence"/>
</dbReference>
<comment type="catalytic activity">
    <reaction evidence="1">
        <text>2 alpha,alpha'-trehalose 6-mycolate = alpha,alpha'-trehalose 6,6'-bismycolate + alpha,alpha-trehalose</text>
        <dbReference type="Rhea" id="RHEA:23472"/>
        <dbReference type="ChEBI" id="CHEBI:16551"/>
        <dbReference type="ChEBI" id="CHEBI:18195"/>
        <dbReference type="ChEBI" id="CHEBI:18234"/>
        <dbReference type="EC" id="2.3.1.122"/>
    </reaction>
</comment>
<comment type="similarity">
    <text evidence="2">Belongs to the mycobacterial A85 antigen family.</text>
</comment>
<dbReference type="EC" id="2.3.1.122" evidence="3"/>
<gene>
    <name evidence="10" type="ORF">GGG17_11860</name>
</gene>
<comment type="catalytic activity">
    <reaction evidence="8">
        <text>an acyl-CoA + a 1,2-diacyl-sn-glycerol = a triacyl-sn-glycerol + CoA</text>
        <dbReference type="Rhea" id="RHEA:10868"/>
        <dbReference type="ChEBI" id="CHEBI:17815"/>
        <dbReference type="ChEBI" id="CHEBI:57287"/>
        <dbReference type="ChEBI" id="CHEBI:58342"/>
        <dbReference type="ChEBI" id="CHEBI:64615"/>
        <dbReference type="EC" id="2.3.1.20"/>
    </reaction>
</comment>